<protein>
    <submittedName>
        <fullName evidence="1">Uncharacterized protein</fullName>
    </submittedName>
</protein>
<name>A0A2R2ZGG4_9CAUD</name>
<gene>
    <name evidence="1" type="ORF">RSEGYP2_43</name>
</gene>
<evidence type="ECO:0000313" key="1">
    <source>
        <dbReference type="EMBL" id="AUO78201.1"/>
    </source>
</evidence>
<dbReference type="EMBL" id="MG711516">
    <property type="protein sequence ID" value="AUO78201.1"/>
    <property type="molecule type" value="Genomic_DNA"/>
</dbReference>
<accession>A0A2R2ZGG4</accession>
<organism evidence="1 2">
    <name type="scientific">Ralstonia phage RsoP1EGY</name>
    <dbReference type="NCBI Taxonomy" id="2070026"/>
    <lineage>
        <taxon>Viruses</taxon>
        <taxon>Duplodnaviria</taxon>
        <taxon>Heunggongvirae</taxon>
        <taxon>Uroviricota</taxon>
        <taxon>Caudoviricetes</taxon>
        <taxon>Autographivirales</taxon>
        <taxon>Gyeongsanvirus</taxon>
        <taxon>Gyeongsanvirus RsoP1EGY</taxon>
    </lineage>
</organism>
<keyword evidence="2" id="KW-1185">Reference proteome</keyword>
<reference evidence="1 2" key="1">
    <citation type="submission" date="2017-12" db="EMBL/GenBank/DDBJ databases">
        <title>Sequencing, genome analysis and host range of a novel Ralstonia phage RsoP1EGY isolated from Egypt.</title>
        <authorList>
            <person name="Ahmad A.A."/>
            <person name="Addy H.S."/>
            <person name="Elhalag K.M."/>
            <person name="Nasr-Eldin M.A."/>
            <person name="Hussien A.S."/>
            <person name="Huang Q."/>
        </authorList>
    </citation>
    <scope>NUCLEOTIDE SEQUENCE [LARGE SCALE GENOMIC DNA]</scope>
</reference>
<proteinExistence type="predicted"/>
<dbReference type="Proteomes" id="UP000244501">
    <property type="component" value="Segment"/>
</dbReference>
<sequence>MFVRSIRANSARPWPTSLTATCCNWLSWPPALLPVSRANRVVRSSPMLLPVPTRTHWSRTSSPRLRSSMRRMSRLMAVCASCFRPNTTPWHRTPRF</sequence>
<evidence type="ECO:0000313" key="2">
    <source>
        <dbReference type="Proteomes" id="UP000244501"/>
    </source>
</evidence>